<gene>
    <name evidence="10" type="ORF">O9G_002820</name>
    <name evidence="11" type="ORF">ROZALSC1DRAFT_30128</name>
</gene>
<keyword evidence="5" id="KW-0547">Nucleotide-binding</keyword>
<reference evidence="13" key="2">
    <citation type="journal article" date="2018" name="Nat. Microbiol.">
        <title>Leveraging single-cell genomics to expand the fungal tree of life.</title>
        <authorList>
            <person name="Ahrendt S.R."/>
            <person name="Quandt C.A."/>
            <person name="Ciobanu D."/>
            <person name="Clum A."/>
            <person name="Salamov A."/>
            <person name="Andreopoulos B."/>
            <person name="Cheng J.F."/>
            <person name="Woyke T."/>
            <person name="Pelin A."/>
            <person name="Henrissat B."/>
            <person name="Reynolds N.K."/>
            <person name="Benny G.L."/>
            <person name="Smith M.E."/>
            <person name="James T.Y."/>
            <person name="Grigoriev I.V."/>
        </authorList>
    </citation>
    <scope>NUCLEOTIDE SEQUENCE [LARGE SCALE GENOMIC DNA]</scope>
    <source>
        <strain evidence="13">CSF55</strain>
    </source>
</reference>
<keyword evidence="7" id="KW-0067">ATP-binding</keyword>
<dbReference type="FunFam" id="1.10.510.10:FF:000624">
    <property type="entry name" value="Mitogen-activated protein kinase"/>
    <property type="match status" value="1"/>
</dbReference>
<dbReference type="GO" id="GO:0007346">
    <property type="term" value="P:regulation of mitotic cell cycle"/>
    <property type="evidence" value="ECO:0007669"/>
    <property type="project" value="TreeGrafter"/>
</dbReference>
<protein>
    <submittedName>
        <fullName evidence="11">Kinase-like protein</fullName>
    </submittedName>
    <submittedName>
        <fullName evidence="10">Protein kinase, catalytic domain-containing protein</fullName>
    </submittedName>
</protein>
<keyword evidence="6 10" id="KW-0418">Kinase</keyword>
<dbReference type="Proteomes" id="UP000281549">
    <property type="component" value="Unassembled WGS sequence"/>
</dbReference>
<keyword evidence="8" id="KW-0539">Nucleus</keyword>
<evidence type="ECO:0000313" key="11">
    <source>
        <dbReference type="EMBL" id="RKP18146.1"/>
    </source>
</evidence>
<evidence type="ECO:0000256" key="8">
    <source>
        <dbReference type="ARBA" id="ARBA00023242"/>
    </source>
</evidence>
<comment type="similarity">
    <text evidence="2">Belongs to the protein kinase superfamily. CMGC Ser/Thr protein kinase family. CDC2/CDKX subfamily.</text>
</comment>
<evidence type="ECO:0000256" key="2">
    <source>
        <dbReference type="ARBA" id="ARBA00006485"/>
    </source>
</evidence>
<dbReference type="EMBL" id="ML005547">
    <property type="protein sequence ID" value="RKP18146.1"/>
    <property type="molecule type" value="Genomic_DNA"/>
</dbReference>
<accession>A0A075AW16</accession>
<evidence type="ECO:0000259" key="9">
    <source>
        <dbReference type="PROSITE" id="PS50011"/>
    </source>
</evidence>
<dbReference type="InterPro" id="IPR011009">
    <property type="entry name" value="Kinase-like_dom_sf"/>
</dbReference>
<dbReference type="InterPro" id="IPR008271">
    <property type="entry name" value="Ser/Thr_kinase_AS"/>
</dbReference>
<name>A0A075AW16_ROZAC</name>
<evidence type="ECO:0000256" key="5">
    <source>
        <dbReference type="ARBA" id="ARBA00022741"/>
    </source>
</evidence>
<dbReference type="PROSITE" id="PS00108">
    <property type="entry name" value="PROTEIN_KINASE_ST"/>
    <property type="match status" value="1"/>
</dbReference>
<proteinExistence type="inferred from homology"/>
<keyword evidence="3" id="KW-0723">Serine/threonine-protein kinase</keyword>
<dbReference type="PROSITE" id="PS50011">
    <property type="entry name" value="PROTEIN_KINASE_DOM"/>
    <property type="match status" value="1"/>
</dbReference>
<evidence type="ECO:0000256" key="3">
    <source>
        <dbReference type="ARBA" id="ARBA00022527"/>
    </source>
</evidence>
<dbReference type="SMART" id="SM00220">
    <property type="entry name" value="S_TKc"/>
    <property type="match status" value="1"/>
</dbReference>
<organism evidence="10 12">
    <name type="scientific">Rozella allomycis (strain CSF55)</name>
    <dbReference type="NCBI Taxonomy" id="988480"/>
    <lineage>
        <taxon>Eukaryota</taxon>
        <taxon>Fungi</taxon>
        <taxon>Fungi incertae sedis</taxon>
        <taxon>Cryptomycota</taxon>
        <taxon>Cryptomycota incertae sedis</taxon>
        <taxon>Rozella</taxon>
    </lineage>
</organism>
<evidence type="ECO:0000313" key="10">
    <source>
        <dbReference type="EMBL" id="EPZ32902.1"/>
    </source>
</evidence>
<keyword evidence="4" id="KW-0808">Transferase</keyword>
<evidence type="ECO:0000313" key="12">
    <source>
        <dbReference type="Proteomes" id="UP000030755"/>
    </source>
</evidence>
<keyword evidence="12" id="KW-1185">Reference proteome</keyword>
<evidence type="ECO:0000256" key="6">
    <source>
        <dbReference type="ARBA" id="ARBA00022777"/>
    </source>
</evidence>
<evidence type="ECO:0000256" key="1">
    <source>
        <dbReference type="ARBA" id="ARBA00004123"/>
    </source>
</evidence>
<dbReference type="HOGENOM" id="CLU_000288_181_1_1"/>
<dbReference type="Gene3D" id="1.10.510.10">
    <property type="entry name" value="Transferase(Phosphotransferase) domain 1"/>
    <property type="match status" value="1"/>
</dbReference>
<dbReference type="GO" id="GO:0005634">
    <property type="term" value="C:nucleus"/>
    <property type="evidence" value="ECO:0007669"/>
    <property type="project" value="UniProtKB-SubCell"/>
</dbReference>
<dbReference type="GO" id="GO:0005524">
    <property type="term" value="F:ATP binding"/>
    <property type="evidence" value="ECO:0007669"/>
    <property type="project" value="UniProtKB-KW"/>
</dbReference>
<reference evidence="11" key="3">
    <citation type="submission" date="2018-08" db="EMBL/GenBank/DDBJ databases">
        <title>Leveraging single-cell genomics to expand the Fungal Tree of Life.</title>
        <authorList>
            <consortium name="DOE Joint Genome Institute"/>
            <person name="Ahrendt S.R."/>
            <person name="Quandt C.A."/>
            <person name="Ciobanu D."/>
            <person name="Clum A."/>
            <person name="Salamov A."/>
            <person name="Andreopoulos B."/>
            <person name="Cheng J.-F."/>
            <person name="Woyke T."/>
            <person name="Pelin A."/>
            <person name="Henrissat B."/>
            <person name="Reynolds N."/>
            <person name="Benny G.L."/>
            <person name="Smith M.E."/>
            <person name="James T.Y."/>
            <person name="Grigoriev I.V."/>
        </authorList>
    </citation>
    <scope>NUCLEOTIDE SEQUENCE</scope>
    <source>
        <strain evidence="11">CSF55</strain>
    </source>
</reference>
<dbReference type="SUPFAM" id="SSF56112">
    <property type="entry name" value="Protein kinase-like (PK-like)"/>
    <property type="match status" value="1"/>
</dbReference>
<evidence type="ECO:0000313" key="13">
    <source>
        <dbReference type="Proteomes" id="UP000281549"/>
    </source>
</evidence>
<dbReference type="InterPro" id="IPR050108">
    <property type="entry name" value="CDK"/>
</dbReference>
<dbReference type="STRING" id="988480.A0A075AW16"/>
<dbReference type="GO" id="GO:0004674">
    <property type="term" value="F:protein serine/threonine kinase activity"/>
    <property type="evidence" value="ECO:0007669"/>
    <property type="project" value="UniProtKB-KW"/>
</dbReference>
<dbReference type="OMA" id="WKESPRE"/>
<dbReference type="EMBL" id="KE561096">
    <property type="protein sequence ID" value="EPZ32902.1"/>
    <property type="molecule type" value="Genomic_DNA"/>
</dbReference>
<dbReference type="AlphaFoldDB" id="A0A075AW16"/>
<feature type="domain" description="Protein kinase" evidence="9">
    <location>
        <begin position="42"/>
        <end position="320"/>
    </location>
</feature>
<dbReference type="PANTHER" id="PTHR24056:SF508">
    <property type="entry name" value="CYCLIN-DEPENDENT KINASE 10"/>
    <property type="match status" value="1"/>
</dbReference>
<dbReference type="InterPro" id="IPR000719">
    <property type="entry name" value="Prot_kinase_dom"/>
</dbReference>
<evidence type="ECO:0000256" key="4">
    <source>
        <dbReference type="ARBA" id="ARBA00022679"/>
    </source>
</evidence>
<reference evidence="10 12" key="1">
    <citation type="journal article" date="2013" name="Curr. Biol.">
        <title>Shared signatures of parasitism and phylogenomics unite Cryptomycota and microsporidia.</title>
        <authorList>
            <person name="James T.Y."/>
            <person name="Pelin A."/>
            <person name="Bonen L."/>
            <person name="Ahrendt S."/>
            <person name="Sain D."/>
            <person name="Corradi N."/>
            <person name="Stajich J.E."/>
        </authorList>
    </citation>
    <scope>NUCLEOTIDE SEQUENCE [LARGE SCALE GENOMIC DNA]</scope>
    <source>
        <strain evidence="10">CSF55</strain>
        <strain evidence="10">CSF55</strain>
    </source>
</reference>
<sequence>MEISEAEELAPVKLYGFLDKNPTEIKLPFMGTCSSVDSCSFLLTKDKARDKKKSKVSENDDGKETDYFVALKMVRLTNESDGVPLSSLREIMLLCSLNHENIVSVKDVVVGNPLNSIYLVLEYCEYDLAYIMDNSTKPWNLREIKCLLRQLLRGLDYCHQRKVIHRDIKLSNLLLTTDGVLKIADFGLARLYSDVKLKMTPKVVTLWYRAPELILGEDDYTTAVDLWSTGCVMGEWMKHSPLFPGETEQAQLDMYIDVLGCPNPKIWPEIVDLPYSRLVRFKDQPFPEATEETVNLLMSFLTYNPKKRITAADALDHEFFNEKPYPINRHSLKIPEFDFKQ</sequence>
<dbReference type="PANTHER" id="PTHR24056">
    <property type="entry name" value="CELL DIVISION PROTEIN KINASE"/>
    <property type="match status" value="1"/>
</dbReference>
<dbReference type="Proteomes" id="UP000030755">
    <property type="component" value="Unassembled WGS sequence"/>
</dbReference>
<dbReference type="OrthoDB" id="1732493at2759"/>
<dbReference type="Gene3D" id="3.30.200.20">
    <property type="entry name" value="Phosphorylase Kinase, domain 1"/>
    <property type="match status" value="1"/>
</dbReference>
<evidence type="ECO:0000256" key="7">
    <source>
        <dbReference type="ARBA" id="ARBA00022840"/>
    </source>
</evidence>
<dbReference type="Pfam" id="PF00069">
    <property type="entry name" value="Pkinase"/>
    <property type="match status" value="1"/>
</dbReference>
<comment type="subcellular location">
    <subcellularLocation>
        <location evidence="1">Nucleus</location>
    </subcellularLocation>
</comment>